<evidence type="ECO:0008006" key="3">
    <source>
        <dbReference type="Google" id="ProtNLM"/>
    </source>
</evidence>
<proteinExistence type="predicted"/>
<dbReference type="STRING" id="419479.SAMN04488563_6312"/>
<dbReference type="SUPFAM" id="SSF51161">
    <property type="entry name" value="Trimeric LpxA-like enzymes"/>
    <property type="match status" value="1"/>
</dbReference>
<gene>
    <name evidence="1" type="ORF">SAMN04488563_6312</name>
</gene>
<evidence type="ECO:0000313" key="2">
    <source>
        <dbReference type="Proteomes" id="UP000182977"/>
    </source>
</evidence>
<dbReference type="Gene3D" id="2.160.10.10">
    <property type="entry name" value="Hexapeptide repeat proteins"/>
    <property type="match status" value="1"/>
</dbReference>
<protein>
    <recommendedName>
        <fullName evidence="3">Acetyltransferase (Isoleucine patch superfamily)</fullName>
    </recommendedName>
</protein>
<dbReference type="RefSeq" id="WP_046768784.1">
    <property type="nucleotide sequence ID" value="NZ_KQ061228.1"/>
</dbReference>
<dbReference type="InterPro" id="IPR011004">
    <property type="entry name" value="Trimer_LpxA-like_sf"/>
</dbReference>
<evidence type="ECO:0000313" key="1">
    <source>
        <dbReference type="EMBL" id="SDU81380.1"/>
    </source>
</evidence>
<reference evidence="2" key="1">
    <citation type="submission" date="2016-10" db="EMBL/GenBank/DDBJ databases">
        <authorList>
            <person name="Varghese N."/>
            <person name="Submissions S."/>
        </authorList>
    </citation>
    <scope>NUCLEOTIDE SEQUENCE [LARGE SCALE GENOMIC DNA]</scope>
    <source>
        <strain evidence="2">DSM 45079</strain>
    </source>
</reference>
<keyword evidence="2" id="KW-1185">Reference proteome</keyword>
<name>A0A1H2LK27_9ACTN</name>
<dbReference type="AlphaFoldDB" id="A0A1H2LK27"/>
<dbReference type="InterPro" id="IPR001451">
    <property type="entry name" value="Hexapep"/>
</dbReference>
<organism evidence="1 2">
    <name type="scientific">Jiangella alkaliphila</name>
    <dbReference type="NCBI Taxonomy" id="419479"/>
    <lineage>
        <taxon>Bacteria</taxon>
        <taxon>Bacillati</taxon>
        <taxon>Actinomycetota</taxon>
        <taxon>Actinomycetes</taxon>
        <taxon>Jiangellales</taxon>
        <taxon>Jiangellaceae</taxon>
        <taxon>Jiangella</taxon>
    </lineage>
</organism>
<dbReference type="Pfam" id="PF00132">
    <property type="entry name" value="Hexapep"/>
    <property type="match status" value="1"/>
</dbReference>
<sequence>MTYRVAVLFRRRDPRQARYLTPSSLRWVVRHRAWTWWYLVRYLRLARLRLLHPEVVTEGMVFLGRRVRVSGRRGYGRVVLGRWVHLGDGTRLMAHEGTLRVGDKAVFGSDNTVTCYLDVEIGARTLVADWVYVTDFDHRTDDLALPIKDQGIIKSPVRIGPDCWLGVKVTVLRGAVVGRGCVLAAHAVVRGTVPDLAVAGGVPARILKHRGNPAVSMESDQDDCPDRRN</sequence>
<dbReference type="OrthoDB" id="2643438at2"/>
<dbReference type="CDD" id="cd04647">
    <property type="entry name" value="LbH_MAT_like"/>
    <property type="match status" value="1"/>
</dbReference>
<dbReference type="InterPro" id="IPR051159">
    <property type="entry name" value="Hexapeptide_acetyltransf"/>
</dbReference>
<dbReference type="EMBL" id="LT629791">
    <property type="protein sequence ID" value="SDU81380.1"/>
    <property type="molecule type" value="Genomic_DNA"/>
</dbReference>
<accession>A0A1H2LK27</accession>
<dbReference type="PANTHER" id="PTHR23416">
    <property type="entry name" value="SIALIC ACID SYNTHASE-RELATED"/>
    <property type="match status" value="1"/>
</dbReference>
<dbReference type="Proteomes" id="UP000182977">
    <property type="component" value="Chromosome I"/>
</dbReference>